<reference evidence="12" key="1">
    <citation type="submission" date="2018-02" db="EMBL/GenBank/DDBJ databases">
        <authorList>
            <person name="Moore K."/>
            <person name="Momper L."/>
        </authorList>
    </citation>
    <scope>NUCLEOTIDE SEQUENCE [LARGE SCALE GENOMIC DNA]</scope>
    <source>
        <strain evidence="12">ULC18</strain>
    </source>
</reference>
<keyword evidence="5" id="KW-0547">Nucleotide-binding</keyword>
<organism evidence="11 12">
    <name type="scientific">Stenomitos frigidus ULC18</name>
    <dbReference type="NCBI Taxonomy" id="2107698"/>
    <lineage>
        <taxon>Bacteria</taxon>
        <taxon>Bacillati</taxon>
        <taxon>Cyanobacteriota</taxon>
        <taxon>Cyanophyceae</taxon>
        <taxon>Leptolyngbyales</taxon>
        <taxon>Leptolyngbyaceae</taxon>
        <taxon>Stenomitos</taxon>
    </lineage>
</organism>
<keyword evidence="4" id="KW-0808">Transferase</keyword>
<evidence type="ECO:0000313" key="11">
    <source>
        <dbReference type="EMBL" id="PSB23601.1"/>
    </source>
</evidence>
<sequence>MKLPAHHRDDSLRFLLYLEWILLGIVALSEILPRSPFSQLPRSPLLNLIGLGVFVLMGLKLPSRPTAKVFYTVVEMGLLLFLTTFGGIRLFTLLYVVLIVRNCLVFEGYYRSVVATIAVGLCISLQAQRFRSLELFRIPIFVDRGGFLLLSFIVMFGLIVIFLQALVNAALSERRSREQLAIANTRLRQYALRIEDQATLQERNRIARDIHDSLGHSLTAYNLHLEAALRLLQSDPEEAKALLVEAKQIGSTALQEVRQSVSALRSDPLQGRSLEAAIATLIEEFRRSTGITPNCQLLLHKPLSGDIQSTVYRIVQEALTNICKYAAATAVDVTIQTIVDRLQVSVQDNGQGFDPNQTTTGFGLQGMQERTAAIAGQFELIAAPQQGCQIRATFPLQPPS</sequence>
<evidence type="ECO:0000259" key="10">
    <source>
        <dbReference type="PROSITE" id="PS50109"/>
    </source>
</evidence>
<dbReference type="Gene3D" id="1.20.5.1930">
    <property type="match status" value="1"/>
</dbReference>
<dbReference type="SMART" id="SM00387">
    <property type="entry name" value="HATPase_c"/>
    <property type="match status" value="1"/>
</dbReference>
<dbReference type="Gene3D" id="3.30.565.10">
    <property type="entry name" value="Histidine kinase-like ATPase, C-terminal domain"/>
    <property type="match status" value="1"/>
</dbReference>
<feature type="domain" description="Histidine kinase" evidence="10">
    <location>
        <begin position="311"/>
        <end position="398"/>
    </location>
</feature>
<dbReference type="InterPro" id="IPR005467">
    <property type="entry name" value="His_kinase_dom"/>
</dbReference>
<keyword evidence="3" id="KW-0597">Phosphoprotein</keyword>
<dbReference type="InterPro" id="IPR036890">
    <property type="entry name" value="HATPase_C_sf"/>
</dbReference>
<evidence type="ECO:0000313" key="12">
    <source>
        <dbReference type="Proteomes" id="UP000239576"/>
    </source>
</evidence>
<evidence type="ECO:0000256" key="7">
    <source>
        <dbReference type="ARBA" id="ARBA00022840"/>
    </source>
</evidence>
<dbReference type="GO" id="GO:0000155">
    <property type="term" value="F:phosphorelay sensor kinase activity"/>
    <property type="evidence" value="ECO:0007669"/>
    <property type="project" value="InterPro"/>
</dbReference>
<keyword evidence="9" id="KW-1133">Transmembrane helix</keyword>
<dbReference type="GO" id="GO:0016020">
    <property type="term" value="C:membrane"/>
    <property type="evidence" value="ECO:0007669"/>
    <property type="project" value="InterPro"/>
</dbReference>
<dbReference type="RefSeq" id="WP_106261041.1">
    <property type="nucleotide sequence ID" value="NZ_CAWNSW010000141.1"/>
</dbReference>
<name>A0A2T1DT62_9CYAN</name>
<dbReference type="InterPro" id="IPR003594">
    <property type="entry name" value="HATPase_dom"/>
</dbReference>
<feature type="transmembrane region" description="Helical" evidence="9">
    <location>
        <begin position="109"/>
        <end position="127"/>
    </location>
</feature>
<gene>
    <name evidence="11" type="ORF">C7B82_30440</name>
</gene>
<dbReference type="Proteomes" id="UP000239576">
    <property type="component" value="Unassembled WGS sequence"/>
</dbReference>
<evidence type="ECO:0000256" key="5">
    <source>
        <dbReference type="ARBA" id="ARBA00022741"/>
    </source>
</evidence>
<dbReference type="PROSITE" id="PS50109">
    <property type="entry name" value="HIS_KIN"/>
    <property type="match status" value="1"/>
</dbReference>
<keyword evidence="6 11" id="KW-0418">Kinase</keyword>
<keyword evidence="7" id="KW-0067">ATP-binding</keyword>
<keyword evidence="12" id="KW-1185">Reference proteome</keyword>
<dbReference type="PANTHER" id="PTHR24421:SF10">
    <property type="entry name" value="NITRATE_NITRITE SENSOR PROTEIN NARQ"/>
    <property type="match status" value="1"/>
</dbReference>
<feature type="transmembrane region" description="Helical" evidence="9">
    <location>
        <begin position="147"/>
        <end position="167"/>
    </location>
</feature>
<comment type="caution">
    <text evidence="11">The sequence shown here is derived from an EMBL/GenBank/DDBJ whole genome shotgun (WGS) entry which is preliminary data.</text>
</comment>
<evidence type="ECO:0000256" key="2">
    <source>
        <dbReference type="ARBA" id="ARBA00012438"/>
    </source>
</evidence>
<feature type="transmembrane region" description="Helical" evidence="9">
    <location>
        <begin position="12"/>
        <end position="32"/>
    </location>
</feature>
<evidence type="ECO:0000256" key="4">
    <source>
        <dbReference type="ARBA" id="ARBA00022679"/>
    </source>
</evidence>
<feature type="transmembrane region" description="Helical" evidence="9">
    <location>
        <begin position="44"/>
        <end position="61"/>
    </location>
</feature>
<accession>A0A2T1DT62</accession>
<dbReference type="OrthoDB" id="199946at2"/>
<evidence type="ECO:0000256" key="6">
    <source>
        <dbReference type="ARBA" id="ARBA00022777"/>
    </source>
</evidence>
<proteinExistence type="predicted"/>
<evidence type="ECO:0000256" key="9">
    <source>
        <dbReference type="SAM" id="Phobius"/>
    </source>
</evidence>
<dbReference type="AlphaFoldDB" id="A0A2T1DT62"/>
<dbReference type="Pfam" id="PF02518">
    <property type="entry name" value="HATPase_c"/>
    <property type="match status" value="1"/>
</dbReference>
<feature type="transmembrane region" description="Helical" evidence="9">
    <location>
        <begin position="73"/>
        <end position="97"/>
    </location>
</feature>
<dbReference type="InterPro" id="IPR011712">
    <property type="entry name" value="Sig_transdc_His_kin_sub3_dim/P"/>
</dbReference>
<dbReference type="SUPFAM" id="SSF55874">
    <property type="entry name" value="ATPase domain of HSP90 chaperone/DNA topoisomerase II/histidine kinase"/>
    <property type="match status" value="1"/>
</dbReference>
<dbReference type="GO" id="GO:0005524">
    <property type="term" value="F:ATP binding"/>
    <property type="evidence" value="ECO:0007669"/>
    <property type="project" value="UniProtKB-KW"/>
</dbReference>
<dbReference type="EC" id="2.7.13.3" evidence="2"/>
<dbReference type="EMBL" id="PVWK01000160">
    <property type="protein sequence ID" value="PSB23601.1"/>
    <property type="molecule type" value="Genomic_DNA"/>
</dbReference>
<evidence type="ECO:0000256" key="3">
    <source>
        <dbReference type="ARBA" id="ARBA00022553"/>
    </source>
</evidence>
<comment type="catalytic activity">
    <reaction evidence="1">
        <text>ATP + protein L-histidine = ADP + protein N-phospho-L-histidine.</text>
        <dbReference type="EC" id="2.7.13.3"/>
    </reaction>
</comment>
<evidence type="ECO:0000256" key="8">
    <source>
        <dbReference type="ARBA" id="ARBA00023012"/>
    </source>
</evidence>
<keyword evidence="8" id="KW-0902">Two-component regulatory system</keyword>
<dbReference type="CDD" id="cd16917">
    <property type="entry name" value="HATPase_UhpB-NarQ-NarX-like"/>
    <property type="match status" value="1"/>
</dbReference>
<dbReference type="PANTHER" id="PTHR24421">
    <property type="entry name" value="NITRATE/NITRITE SENSOR PROTEIN NARX-RELATED"/>
    <property type="match status" value="1"/>
</dbReference>
<evidence type="ECO:0000256" key="1">
    <source>
        <dbReference type="ARBA" id="ARBA00000085"/>
    </source>
</evidence>
<dbReference type="GO" id="GO:0046983">
    <property type="term" value="F:protein dimerization activity"/>
    <property type="evidence" value="ECO:0007669"/>
    <property type="project" value="InterPro"/>
</dbReference>
<dbReference type="InterPro" id="IPR050482">
    <property type="entry name" value="Sensor_HK_TwoCompSys"/>
</dbReference>
<dbReference type="Pfam" id="PF07730">
    <property type="entry name" value="HisKA_3"/>
    <property type="match status" value="1"/>
</dbReference>
<keyword evidence="9" id="KW-0812">Transmembrane</keyword>
<reference evidence="11 12" key="2">
    <citation type="submission" date="2018-03" db="EMBL/GenBank/DDBJ databases">
        <title>The ancient ancestry and fast evolution of plastids.</title>
        <authorList>
            <person name="Moore K.R."/>
            <person name="Magnabosco C."/>
            <person name="Momper L."/>
            <person name="Gold D.A."/>
            <person name="Bosak T."/>
            <person name="Fournier G.P."/>
        </authorList>
    </citation>
    <scope>NUCLEOTIDE SEQUENCE [LARGE SCALE GENOMIC DNA]</scope>
    <source>
        <strain evidence="11 12">ULC18</strain>
    </source>
</reference>
<keyword evidence="9" id="KW-0472">Membrane</keyword>
<protein>
    <recommendedName>
        <fullName evidence="2">histidine kinase</fullName>
        <ecNumber evidence="2">2.7.13.3</ecNumber>
    </recommendedName>
</protein>